<evidence type="ECO:0000313" key="4">
    <source>
        <dbReference type="EMBL" id="GAU91384.1"/>
    </source>
</evidence>
<keyword evidence="2" id="KW-0808">Transferase</keyword>
<reference evidence="4 5" key="1">
    <citation type="journal article" date="2016" name="Nat. Commun.">
        <title>Extremotolerant tardigrade genome and improved radiotolerance of human cultured cells by tardigrade-unique protein.</title>
        <authorList>
            <person name="Hashimoto T."/>
            <person name="Horikawa D.D."/>
            <person name="Saito Y."/>
            <person name="Kuwahara H."/>
            <person name="Kozuka-Hata H."/>
            <person name="Shin-I T."/>
            <person name="Minakuchi Y."/>
            <person name="Ohishi K."/>
            <person name="Motoyama A."/>
            <person name="Aizu T."/>
            <person name="Enomoto A."/>
            <person name="Kondo K."/>
            <person name="Tanaka S."/>
            <person name="Hara Y."/>
            <person name="Koshikawa S."/>
            <person name="Sagara H."/>
            <person name="Miura T."/>
            <person name="Yokobori S."/>
            <person name="Miyagawa K."/>
            <person name="Suzuki Y."/>
            <person name="Kubo T."/>
            <person name="Oyama M."/>
            <person name="Kohara Y."/>
            <person name="Fujiyama A."/>
            <person name="Arakawa K."/>
            <person name="Katayama T."/>
            <person name="Toyoda A."/>
            <person name="Kunieda T."/>
        </authorList>
    </citation>
    <scope>NUCLEOTIDE SEQUENCE [LARGE SCALE GENOMIC DNA]</scope>
    <source>
        <strain evidence="4 5">YOKOZUNA-1</strain>
    </source>
</reference>
<evidence type="ECO:0000256" key="2">
    <source>
        <dbReference type="ARBA" id="ARBA00022679"/>
    </source>
</evidence>
<proteinExistence type="inferred from homology"/>
<dbReference type="InterPro" id="IPR000863">
    <property type="entry name" value="Sulfotransferase_dom"/>
</dbReference>
<dbReference type="OrthoDB" id="205623at2759"/>
<evidence type="ECO:0000259" key="3">
    <source>
        <dbReference type="Pfam" id="PF00685"/>
    </source>
</evidence>
<dbReference type="Proteomes" id="UP000186922">
    <property type="component" value="Unassembled WGS sequence"/>
</dbReference>
<dbReference type="EMBL" id="BDGG01000002">
    <property type="protein sequence ID" value="GAU91384.1"/>
    <property type="molecule type" value="Genomic_DNA"/>
</dbReference>
<evidence type="ECO:0000313" key="5">
    <source>
        <dbReference type="Proteomes" id="UP000186922"/>
    </source>
</evidence>
<gene>
    <name evidence="4" type="primary">RvY_03647-1</name>
    <name evidence="4" type="synonym">RvY_03647.1</name>
    <name evidence="4" type="ORF">RvY_03647</name>
</gene>
<accession>A0A1D1UNU9</accession>
<comment type="similarity">
    <text evidence="1">Belongs to the sulfotransferase 1 family.</text>
</comment>
<dbReference type="PANTHER" id="PTHR11783">
    <property type="entry name" value="SULFOTRANSFERASE SULT"/>
    <property type="match status" value="1"/>
</dbReference>
<dbReference type="InterPro" id="IPR027417">
    <property type="entry name" value="P-loop_NTPase"/>
</dbReference>
<dbReference type="Gene3D" id="3.40.50.300">
    <property type="entry name" value="P-loop containing nucleotide triphosphate hydrolases"/>
    <property type="match status" value="1"/>
</dbReference>
<dbReference type="SUPFAM" id="SSF52540">
    <property type="entry name" value="P-loop containing nucleoside triphosphate hydrolases"/>
    <property type="match status" value="1"/>
</dbReference>
<dbReference type="GO" id="GO:0008146">
    <property type="term" value="F:sulfotransferase activity"/>
    <property type="evidence" value="ECO:0007669"/>
    <property type="project" value="InterPro"/>
</dbReference>
<feature type="domain" description="Sulfotransferase" evidence="3">
    <location>
        <begin position="70"/>
        <end position="321"/>
    </location>
</feature>
<organism evidence="4 5">
    <name type="scientific">Ramazzottius varieornatus</name>
    <name type="common">Water bear</name>
    <name type="synonym">Tardigrade</name>
    <dbReference type="NCBI Taxonomy" id="947166"/>
    <lineage>
        <taxon>Eukaryota</taxon>
        <taxon>Metazoa</taxon>
        <taxon>Ecdysozoa</taxon>
        <taxon>Tardigrada</taxon>
        <taxon>Eutardigrada</taxon>
        <taxon>Parachela</taxon>
        <taxon>Hypsibioidea</taxon>
        <taxon>Ramazzottiidae</taxon>
        <taxon>Ramazzottius</taxon>
    </lineage>
</organism>
<sequence length="333" mass="38780">MAMAAVASANATVDKDIIRKKYPVPEKMPTPYEIGYHHADWLKDYKGCTVEYPKYLTLQDVETFEASPLDIPVCAFPKTGTTWMNGIVMGVLANGDRKVYYDAPLEMKSPFLCRCEPEQPVGMRPIDIVKKRPPGRSFFTHLAYQALPESLLRAGSKKVYIWRNPKDTIISEYHFLQAQTRIQFHGDLDEVVDSFVNDRVGFGPFFDHLASFWKHRNDDPNIFFCSFEELKRDFHNVVRRLGKYLGKDLTDEQIQVVHEETDFPKFQSNNLLNKSKAHEQGYLDFNRHQFIRDGSVGQWKKLFTPEMNRKVDAWVEKNMKRPELQGMKLEFEI</sequence>
<dbReference type="Pfam" id="PF00685">
    <property type="entry name" value="Sulfotransfer_1"/>
    <property type="match status" value="1"/>
</dbReference>
<dbReference type="AlphaFoldDB" id="A0A1D1UNU9"/>
<protein>
    <recommendedName>
        <fullName evidence="3">Sulfotransferase domain-containing protein</fullName>
    </recommendedName>
</protein>
<dbReference type="STRING" id="947166.A0A1D1UNU9"/>
<comment type="caution">
    <text evidence="4">The sequence shown here is derived from an EMBL/GenBank/DDBJ whole genome shotgun (WGS) entry which is preliminary data.</text>
</comment>
<keyword evidence="5" id="KW-1185">Reference proteome</keyword>
<evidence type="ECO:0000256" key="1">
    <source>
        <dbReference type="ARBA" id="ARBA00005771"/>
    </source>
</evidence>
<name>A0A1D1UNU9_RAMVA</name>